<dbReference type="AlphaFoldDB" id="A0A120FM22"/>
<dbReference type="InterPro" id="IPR050237">
    <property type="entry name" value="ATP-dep_AMP-bd_enzyme"/>
</dbReference>
<dbReference type="SUPFAM" id="SSF56801">
    <property type="entry name" value="Acetyl-CoA synthetase-like"/>
    <property type="match status" value="1"/>
</dbReference>
<sequence>MNTPMANRQGTVGRISPLMQYRLDPVPGIEEGGRLSVKGPNVMLGYLRAENPGVLEQLAEGWHDTGDIVTVDAQGFIAIKGRAKPFAKIAREMVSLSAVESMAAALWPQATSVAVSIPDARKGERIVLLTTQKNADRAAMQRQAKATGASELAVPADIRVVDNVPLLGTGKTDYVGATALAKKLAEQLAEQLAAAPAEPAEQAPQAETELQQHVA</sequence>
<comment type="caution">
    <text evidence="2">The sequence shown here is derived from an EMBL/GenBank/DDBJ whole genome shotgun (WGS) entry which is preliminary data.</text>
</comment>
<evidence type="ECO:0000313" key="3">
    <source>
        <dbReference type="Proteomes" id="UP000057737"/>
    </source>
</evidence>
<dbReference type="GO" id="GO:0016878">
    <property type="term" value="F:acid-thiol ligase activity"/>
    <property type="evidence" value="ECO:0007669"/>
    <property type="project" value="UniProtKB-ARBA"/>
</dbReference>
<proteinExistence type="predicted"/>
<evidence type="ECO:0000256" key="1">
    <source>
        <dbReference type="SAM" id="MobiDB-lite"/>
    </source>
</evidence>
<dbReference type="InterPro" id="IPR042099">
    <property type="entry name" value="ANL_N_sf"/>
</dbReference>
<dbReference type="InterPro" id="IPR045851">
    <property type="entry name" value="AMP-bd_C_sf"/>
</dbReference>
<feature type="region of interest" description="Disordered" evidence="1">
    <location>
        <begin position="193"/>
        <end position="215"/>
    </location>
</feature>
<dbReference type="Gene3D" id="3.40.50.12780">
    <property type="entry name" value="N-terminal domain of ligase-like"/>
    <property type="match status" value="1"/>
</dbReference>
<accession>A0A120FM22</accession>
<name>A0A120FM22_9BRAD</name>
<keyword evidence="3" id="KW-1185">Reference proteome</keyword>
<dbReference type="EMBL" id="LNCU01000080">
    <property type="protein sequence ID" value="KWV53119.1"/>
    <property type="molecule type" value="Genomic_DNA"/>
</dbReference>
<protein>
    <submittedName>
        <fullName evidence="2">Uncharacterized protein</fullName>
    </submittedName>
</protein>
<evidence type="ECO:0000313" key="2">
    <source>
        <dbReference type="EMBL" id="KWV53119.1"/>
    </source>
</evidence>
<organism evidence="2 3">
    <name type="scientific">Bradyrhizobium macuxiense</name>
    <dbReference type="NCBI Taxonomy" id="1755647"/>
    <lineage>
        <taxon>Bacteria</taxon>
        <taxon>Pseudomonadati</taxon>
        <taxon>Pseudomonadota</taxon>
        <taxon>Alphaproteobacteria</taxon>
        <taxon>Hyphomicrobiales</taxon>
        <taxon>Nitrobacteraceae</taxon>
        <taxon>Bradyrhizobium</taxon>
    </lineage>
</organism>
<dbReference type="PANTHER" id="PTHR43767:SF1">
    <property type="entry name" value="NONRIBOSOMAL PEPTIDE SYNTHASE PES1 (EUROFUNG)-RELATED"/>
    <property type="match status" value="1"/>
</dbReference>
<gene>
    <name evidence="2" type="ORF">AS156_09065</name>
</gene>
<reference evidence="2 3" key="1">
    <citation type="submission" date="2015-11" db="EMBL/GenBank/DDBJ databases">
        <title>Draft Genome Sequence of the Strain BR 10303 (Bradyrhizobium sp.) isolated from nodules of Centrolobium paraense.</title>
        <authorList>
            <person name="Zelli J.E."/>
            <person name="Simoes-Araujo J.L."/>
            <person name="Barauna A.C."/>
            <person name="Silva K."/>
        </authorList>
    </citation>
    <scope>NUCLEOTIDE SEQUENCE [LARGE SCALE GENOMIC DNA]</scope>
    <source>
        <strain evidence="2 3">BR 10303</strain>
    </source>
</reference>
<dbReference type="Proteomes" id="UP000057737">
    <property type="component" value="Unassembled WGS sequence"/>
</dbReference>
<dbReference type="PANTHER" id="PTHR43767">
    <property type="entry name" value="LONG-CHAIN-FATTY-ACID--COA LIGASE"/>
    <property type="match status" value="1"/>
</dbReference>
<dbReference type="Gene3D" id="3.30.300.30">
    <property type="match status" value="1"/>
</dbReference>